<dbReference type="EMBL" id="LSRX01000117">
    <property type="protein sequence ID" value="OLQ08439.1"/>
    <property type="molecule type" value="Genomic_DNA"/>
</dbReference>
<dbReference type="AlphaFoldDB" id="A0A1Q9ELW9"/>
<evidence type="ECO:0000313" key="1">
    <source>
        <dbReference type="EMBL" id="OLQ08439.1"/>
    </source>
</evidence>
<comment type="caution">
    <text evidence="1">The sequence shown here is derived from an EMBL/GenBank/DDBJ whole genome shotgun (WGS) entry which is preliminary data.</text>
</comment>
<accession>A0A1Q9ELW9</accession>
<gene>
    <name evidence="1" type="ORF">AK812_SmicGene8040</name>
</gene>
<organism evidence="1 2">
    <name type="scientific">Symbiodinium microadriaticum</name>
    <name type="common">Dinoflagellate</name>
    <name type="synonym">Zooxanthella microadriatica</name>
    <dbReference type="NCBI Taxonomy" id="2951"/>
    <lineage>
        <taxon>Eukaryota</taxon>
        <taxon>Sar</taxon>
        <taxon>Alveolata</taxon>
        <taxon>Dinophyceae</taxon>
        <taxon>Suessiales</taxon>
        <taxon>Symbiodiniaceae</taxon>
        <taxon>Symbiodinium</taxon>
    </lineage>
</organism>
<proteinExistence type="predicted"/>
<name>A0A1Q9ELW9_SYMMI</name>
<keyword evidence="2" id="KW-1185">Reference proteome</keyword>
<protein>
    <submittedName>
        <fullName evidence="1">Uncharacterized protein</fullName>
    </submittedName>
</protein>
<dbReference type="Proteomes" id="UP000186817">
    <property type="component" value="Unassembled WGS sequence"/>
</dbReference>
<reference evidence="1 2" key="1">
    <citation type="submission" date="2016-02" db="EMBL/GenBank/DDBJ databases">
        <title>Genome analysis of coral dinoflagellate symbionts highlights evolutionary adaptations to a symbiotic lifestyle.</title>
        <authorList>
            <person name="Aranda M."/>
            <person name="Li Y."/>
            <person name="Liew Y.J."/>
            <person name="Baumgarten S."/>
            <person name="Simakov O."/>
            <person name="Wilson M."/>
            <person name="Piel J."/>
            <person name="Ashoor H."/>
            <person name="Bougouffa S."/>
            <person name="Bajic V.B."/>
            <person name="Ryu T."/>
            <person name="Ravasi T."/>
            <person name="Bayer T."/>
            <person name="Micklem G."/>
            <person name="Kim H."/>
            <person name="Bhak J."/>
            <person name="Lajeunesse T.C."/>
            <person name="Voolstra C.R."/>
        </authorList>
    </citation>
    <scope>NUCLEOTIDE SEQUENCE [LARGE SCALE GENOMIC DNA]</scope>
    <source>
        <strain evidence="1 2">CCMP2467</strain>
    </source>
</reference>
<sequence>MPNVEPAQSFAEDFNPTMQTTLKATGLLMEPQRSDVGRPIDEALGNGKIRARAPHTRFQLHFESVLAKVSGHAPADFVVCAEAQGIGGQAFLIHNTRIKPEWLTELA</sequence>
<evidence type="ECO:0000313" key="2">
    <source>
        <dbReference type="Proteomes" id="UP000186817"/>
    </source>
</evidence>